<evidence type="ECO:0000313" key="3">
    <source>
        <dbReference type="Proteomes" id="UP000321805"/>
    </source>
</evidence>
<dbReference type="AlphaFoldDB" id="A0A5B8U3G9"/>
<organism evidence="2 3">
    <name type="scientific">Baekduia soli</name>
    <dbReference type="NCBI Taxonomy" id="496014"/>
    <lineage>
        <taxon>Bacteria</taxon>
        <taxon>Bacillati</taxon>
        <taxon>Actinomycetota</taxon>
        <taxon>Thermoleophilia</taxon>
        <taxon>Solirubrobacterales</taxon>
        <taxon>Baekduiaceae</taxon>
        <taxon>Baekduia</taxon>
    </lineage>
</organism>
<gene>
    <name evidence="2" type="ORF">FSW04_07375</name>
</gene>
<dbReference type="Pfam" id="PF13618">
    <property type="entry name" value="Gluconate_2-dh3"/>
    <property type="match status" value="1"/>
</dbReference>
<evidence type="ECO:0000313" key="2">
    <source>
        <dbReference type="EMBL" id="QEC47418.1"/>
    </source>
</evidence>
<evidence type="ECO:0000256" key="1">
    <source>
        <dbReference type="SAM" id="MobiDB-lite"/>
    </source>
</evidence>
<name>A0A5B8U3G9_9ACTN</name>
<dbReference type="Proteomes" id="UP000321805">
    <property type="component" value="Chromosome"/>
</dbReference>
<feature type="region of interest" description="Disordered" evidence="1">
    <location>
        <begin position="1"/>
        <end position="42"/>
    </location>
</feature>
<sequence length="246" mass="27390">MAHSFAGADHLPHNRAGRPAADPAGLPRQRRGTTPQGHGRYPDFDVLAEAEHWDEVTRAVVLKRVHEVPPIRFFTDEEVRCLRPFLDLLLAQDHEPRIPVLEMVDKKMHEGKLDGYRHAGMPEDPVTWRLVAAGLDEAARRLGANDFATAPDGTQYDIVDAFSRGDLAGGVWERIAPSTAWSVVTRAALAEFYSHPWAWNEIGFGGPAYPRGYMRLAPGPRGREPFEAEEAFGLDPVTDVSRRGLR</sequence>
<proteinExistence type="predicted"/>
<accession>A0A5B8U3G9</accession>
<dbReference type="KEGG" id="bsol:FSW04_07375"/>
<reference evidence="2 3" key="1">
    <citation type="journal article" date="2018" name="J. Microbiol.">
        <title>Baekduia soli gen. nov., sp. nov., a novel bacterium isolated from the soil of Baekdu Mountain and proposal of a novel family name, Baekduiaceae fam. nov.</title>
        <authorList>
            <person name="An D.S."/>
            <person name="Siddiqi M.Z."/>
            <person name="Kim K.H."/>
            <person name="Yu H.S."/>
            <person name="Im W.T."/>
        </authorList>
    </citation>
    <scope>NUCLEOTIDE SEQUENCE [LARGE SCALE GENOMIC DNA]</scope>
    <source>
        <strain evidence="2 3">BR7-21</strain>
    </source>
</reference>
<dbReference type="EMBL" id="CP042430">
    <property type="protein sequence ID" value="QEC47418.1"/>
    <property type="molecule type" value="Genomic_DNA"/>
</dbReference>
<dbReference type="InterPro" id="IPR027056">
    <property type="entry name" value="Gluconate_2DH_su3"/>
</dbReference>
<dbReference type="OrthoDB" id="63962at2"/>
<protein>
    <submittedName>
        <fullName evidence="2">Gluconate 2-dehydrogenase subunit 3 family protein</fullName>
    </submittedName>
</protein>
<dbReference type="RefSeq" id="WP_146917846.1">
    <property type="nucleotide sequence ID" value="NZ_CP042430.1"/>
</dbReference>
<keyword evidence="3" id="KW-1185">Reference proteome</keyword>